<evidence type="ECO:0000313" key="1">
    <source>
        <dbReference type="EMBL" id="NOJ73298.1"/>
    </source>
</evidence>
<proteinExistence type="predicted"/>
<comment type="caution">
    <text evidence="1">The sequence shown here is derived from an EMBL/GenBank/DDBJ whole genome shotgun (WGS) entry which is preliminary data.</text>
</comment>
<evidence type="ECO:0000313" key="2">
    <source>
        <dbReference type="Proteomes" id="UP000552038"/>
    </source>
</evidence>
<dbReference type="AlphaFoldDB" id="A0AAP7DJY1"/>
<dbReference type="SUPFAM" id="SSF53474">
    <property type="entry name" value="alpha/beta-Hydrolases"/>
    <property type="match status" value="1"/>
</dbReference>
<dbReference type="InterPro" id="IPR029058">
    <property type="entry name" value="AB_hydrolase_fold"/>
</dbReference>
<name>A0AAP7DJY1_PAEAL</name>
<gene>
    <name evidence="1" type="ORF">HMI46_22455</name>
</gene>
<organism evidence="1 2">
    <name type="scientific">Paenibacillus alvei</name>
    <name type="common">Bacillus alvei</name>
    <dbReference type="NCBI Taxonomy" id="44250"/>
    <lineage>
        <taxon>Bacteria</taxon>
        <taxon>Bacillati</taxon>
        <taxon>Bacillota</taxon>
        <taxon>Bacilli</taxon>
        <taxon>Bacillales</taxon>
        <taxon>Paenibacillaceae</taxon>
        <taxon>Paenibacillus</taxon>
    </lineage>
</organism>
<dbReference type="Pfam" id="PF03403">
    <property type="entry name" value="PAF-AH_p_II"/>
    <property type="match status" value="1"/>
</dbReference>
<dbReference type="EMBL" id="JABFOR010000041">
    <property type="protein sequence ID" value="NOJ73298.1"/>
    <property type="molecule type" value="Genomic_DNA"/>
</dbReference>
<dbReference type="RefSeq" id="WP_171418931.1">
    <property type="nucleotide sequence ID" value="NZ_JABFOR010000041.1"/>
</dbReference>
<dbReference type="Proteomes" id="UP000552038">
    <property type="component" value="Unassembled WGS sequence"/>
</dbReference>
<sequence length="36" mass="3996">MDKIGIMGHSFGGATAFNVLNLNGRVRLLLIWMVHL</sequence>
<dbReference type="Gene3D" id="3.40.50.1820">
    <property type="entry name" value="alpha/beta hydrolase"/>
    <property type="match status" value="1"/>
</dbReference>
<accession>A0AAP7DJY1</accession>
<protein>
    <submittedName>
        <fullName evidence="1">Uncharacterized protein</fullName>
    </submittedName>
</protein>
<reference evidence="1 2" key="1">
    <citation type="submission" date="2020-05" db="EMBL/GenBank/DDBJ databases">
        <title>Whole genome sequencing and identification of novel metabolites from Paenibacillus alvei strain JR949.</title>
        <authorList>
            <person name="Rajendhran J."/>
            <person name="Sree Pranav P."/>
            <person name="Mahalakshmi B."/>
            <person name="Karthikeyan R."/>
        </authorList>
    </citation>
    <scope>NUCLEOTIDE SEQUENCE [LARGE SCALE GENOMIC DNA]</scope>
    <source>
        <strain evidence="1 2">JR949</strain>
    </source>
</reference>